<gene>
    <name evidence="2" type="ORF">B0I00_1901</name>
</gene>
<organism evidence="2 3">
    <name type="scientific">Novosphingobium kunmingense</name>
    <dbReference type="NCBI Taxonomy" id="1211806"/>
    <lineage>
        <taxon>Bacteria</taxon>
        <taxon>Pseudomonadati</taxon>
        <taxon>Pseudomonadota</taxon>
        <taxon>Alphaproteobacteria</taxon>
        <taxon>Sphingomonadales</taxon>
        <taxon>Sphingomonadaceae</taxon>
        <taxon>Novosphingobium</taxon>
    </lineage>
</organism>
<keyword evidence="3" id="KW-1185">Reference proteome</keyword>
<accession>A0A2N0HL23</accession>
<comment type="caution">
    <text evidence="2">The sequence shown here is derived from an EMBL/GenBank/DDBJ whole genome shotgun (WGS) entry which is preliminary data.</text>
</comment>
<dbReference type="EMBL" id="PHUF01000003">
    <property type="protein sequence ID" value="PKB19661.1"/>
    <property type="molecule type" value="Genomic_DNA"/>
</dbReference>
<evidence type="ECO:0000313" key="2">
    <source>
        <dbReference type="EMBL" id="PKB19661.1"/>
    </source>
</evidence>
<protein>
    <submittedName>
        <fullName evidence="2">Uncharacterized protein (TIGR02217 family)</fullName>
    </submittedName>
</protein>
<dbReference type="Proteomes" id="UP000232587">
    <property type="component" value="Unassembled WGS sequence"/>
</dbReference>
<dbReference type="AlphaFoldDB" id="A0A2N0HL23"/>
<feature type="domain" description="DUF2460" evidence="1">
    <location>
        <begin position="15"/>
        <end position="222"/>
    </location>
</feature>
<evidence type="ECO:0000259" key="1">
    <source>
        <dbReference type="Pfam" id="PF09343"/>
    </source>
</evidence>
<reference evidence="2 3" key="1">
    <citation type="submission" date="2017-11" db="EMBL/GenBank/DDBJ databases">
        <title>Genomic Encyclopedia of Type Strains, Phase III (KMG-III): the genomes of soil and plant-associated and newly described type strains.</title>
        <authorList>
            <person name="Whitman W."/>
        </authorList>
    </citation>
    <scope>NUCLEOTIDE SEQUENCE [LARGE SCALE GENOMIC DNA]</scope>
    <source>
        <strain evidence="2 3">CGMCC 1.12274</strain>
    </source>
</reference>
<sequence>MTGFVDEYMPDKVPGFPCTAAPRFNTSIKVAAGGGEKRNQEWEQPLHRYGLPEAQGRDPDVVEALRQHWLTMRGPYFSWPWADPFDKASLDLAHPNESDDDVLARIAATDQLIGTGDGLAERFRLSKLYTYGSGSYRRTVHLPVLASVVVAVDGVEADPGDYTVSRPGGVIEFAVAPADGAAITAGFLFDVEVRFEGDDAFEAILRGGDVGGFAGLSLIEVRPC</sequence>
<dbReference type="Pfam" id="PF09343">
    <property type="entry name" value="DUF2460"/>
    <property type="match status" value="1"/>
</dbReference>
<dbReference type="OrthoDB" id="1685145at2"/>
<dbReference type="RefSeq" id="WP_100867108.1">
    <property type="nucleotide sequence ID" value="NZ_PHUF01000003.1"/>
</dbReference>
<evidence type="ECO:0000313" key="3">
    <source>
        <dbReference type="Proteomes" id="UP000232587"/>
    </source>
</evidence>
<dbReference type="InterPro" id="IPR011740">
    <property type="entry name" value="DUF2460"/>
</dbReference>
<name>A0A2N0HL23_9SPHN</name>
<proteinExistence type="predicted"/>